<proteinExistence type="predicted"/>
<organism evidence="3 4">
    <name type="scientific">Nothophoma quercina</name>
    <dbReference type="NCBI Taxonomy" id="749835"/>
    <lineage>
        <taxon>Eukaryota</taxon>
        <taxon>Fungi</taxon>
        <taxon>Dikarya</taxon>
        <taxon>Ascomycota</taxon>
        <taxon>Pezizomycotina</taxon>
        <taxon>Dothideomycetes</taxon>
        <taxon>Pleosporomycetidae</taxon>
        <taxon>Pleosporales</taxon>
        <taxon>Pleosporineae</taxon>
        <taxon>Didymellaceae</taxon>
        <taxon>Nothophoma</taxon>
    </lineage>
</organism>
<reference evidence="3 4" key="1">
    <citation type="submission" date="2024-02" db="EMBL/GenBank/DDBJ databases">
        <title>De novo assembly and annotation of 12 fungi associated with fruit tree decline syndrome in Ontario, Canada.</title>
        <authorList>
            <person name="Sulman M."/>
            <person name="Ellouze W."/>
            <person name="Ilyukhin E."/>
        </authorList>
    </citation>
    <scope>NUCLEOTIDE SEQUENCE [LARGE SCALE GENOMIC DNA]</scope>
    <source>
        <strain evidence="3 4">M97-236</strain>
    </source>
</reference>
<evidence type="ECO:0000313" key="3">
    <source>
        <dbReference type="EMBL" id="KAL1597417.1"/>
    </source>
</evidence>
<dbReference type="Proteomes" id="UP001521222">
    <property type="component" value="Unassembled WGS sequence"/>
</dbReference>
<dbReference type="PANTHER" id="PTHR37534:SF20">
    <property type="entry name" value="PRO1A C6 ZINK-FINGER PROTEIN"/>
    <property type="match status" value="1"/>
</dbReference>
<sequence length="400" mass="44784">MELTDAETGAEHRSCKSTRWEEVDKETKKCFESLRSDVAALGLGLSSMPVTILEKVDLMAGITQVIIFEMSMGRAEPWKTHLPTAITLFKEIMATREARSTYRDQSQTGFASVLLAIGDPLWTNPGVCNHIWSPDQGSFRFCAGLLIFIDALGNTALQQPPQLYEYHPQILAKQDDGLPTVGDAEIRLSNIVGCRNWIVESISTISWLHCKKIQIQSGDLAAAEPKQRLAEDIRNHLVNRDEYLHRNIRAITDTTKRYWDDRLGPQDQVSFSEMEASTLVWAYATRLYLRTVKDSWHPSPPGAHEYIAGIIESLRKLPHAKIRTLAWPLCVAGSLAFGDQRQTLLGFIETLPKTQKAGALDDVQQILQEVWRLKDNNTGELDSWSFASSLAVLGSPILLA</sequence>
<evidence type="ECO:0000256" key="2">
    <source>
        <dbReference type="ARBA" id="ARBA00023242"/>
    </source>
</evidence>
<name>A0ABR3R096_9PLEO</name>
<evidence type="ECO:0000256" key="1">
    <source>
        <dbReference type="ARBA" id="ARBA00004123"/>
    </source>
</evidence>
<dbReference type="Pfam" id="PF11951">
    <property type="entry name" value="Fungal_trans_2"/>
    <property type="match status" value="1"/>
</dbReference>
<gene>
    <name evidence="3" type="ORF">SLS59_007447</name>
</gene>
<comment type="subcellular location">
    <subcellularLocation>
        <location evidence="1">Nucleus</location>
    </subcellularLocation>
</comment>
<comment type="caution">
    <text evidence="3">The sequence shown here is derived from an EMBL/GenBank/DDBJ whole genome shotgun (WGS) entry which is preliminary data.</text>
</comment>
<keyword evidence="4" id="KW-1185">Reference proteome</keyword>
<keyword evidence="2" id="KW-0539">Nucleus</keyword>
<dbReference type="PANTHER" id="PTHR37534">
    <property type="entry name" value="TRANSCRIPTIONAL ACTIVATOR PROTEIN UGA3"/>
    <property type="match status" value="1"/>
</dbReference>
<protein>
    <submittedName>
        <fullName evidence="3">Uncharacterized protein</fullName>
    </submittedName>
</protein>
<accession>A0ABR3R096</accession>
<dbReference type="InterPro" id="IPR021858">
    <property type="entry name" value="Fun_TF"/>
</dbReference>
<evidence type="ECO:0000313" key="4">
    <source>
        <dbReference type="Proteomes" id="UP001521222"/>
    </source>
</evidence>
<dbReference type="EMBL" id="JAKIXB020000026">
    <property type="protein sequence ID" value="KAL1597417.1"/>
    <property type="molecule type" value="Genomic_DNA"/>
</dbReference>